<dbReference type="EMBL" id="SMBP01000025">
    <property type="protein sequence ID" value="TCU53868.1"/>
    <property type="molecule type" value="Genomic_DNA"/>
</dbReference>
<dbReference type="Pfam" id="PF02659">
    <property type="entry name" value="Mntp"/>
    <property type="match status" value="1"/>
</dbReference>
<evidence type="ECO:0000256" key="3">
    <source>
        <dbReference type="ARBA" id="ARBA00022989"/>
    </source>
</evidence>
<feature type="transmembrane region" description="Helical" evidence="5">
    <location>
        <begin position="130"/>
        <end position="149"/>
    </location>
</feature>
<evidence type="ECO:0000256" key="5">
    <source>
        <dbReference type="SAM" id="Phobius"/>
    </source>
</evidence>
<evidence type="ECO:0000313" key="7">
    <source>
        <dbReference type="Proteomes" id="UP000295773"/>
    </source>
</evidence>
<reference evidence="6 7" key="1">
    <citation type="submission" date="2019-03" db="EMBL/GenBank/DDBJ databases">
        <title>Genomic Encyclopedia of Type Strains, Phase IV (KMG-IV): sequencing the most valuable type-strain genomes for metagenomic binning, comparative biology and taxonomic classification.</title>
        <authorList>
            <person name="Goeker M."/>
        </authorList>
    </citation>
    <scope>NUCLEOTIDE SEQUENCE [LARGE SCALE GENOMIC DNA]</scope>
    <source>
        <strain evidence="6 7">DSM 29481</strain>
    </source>
</reference>
<evidence type="ECO:0000256" key="1">
    <source>
        <dbReference type="ARBA" id="ARBA00022475"/>
    </source>
</evidence>
<dbReference type="AlphaFoldDB" id="A0A4R3SXV5"/>
<keyword evidence="2 5" id="KW-0812">Transmembrane</keyword>
<dbReference type="PANTHER" id="PTHR35529:SF2">
    <property type="entry name" value="SPORULATION PROTEIN YTAF-RELATED"/>
    <property type="match status" value="1"/>
</dbReference>
<dbReference type="PANTHER" id="PTHR35529">
    <property type="entry name" value="MANGANESE EFFLUX PUMP MNTP-RELATED"/>
    <property type="match status" value="1"/>
</dbReference>
<comment type="caution">
    <text evidence="6">The sequence shown here is derived from an EMBL/GenBank/DDBJ whole genome shotgun (WGS) entry which is preliminary data.</text>
</comment>
<accession>A0A4R3SXV5</accession>
<gene>
    <name evidence="6" type="ORF">EDD61_12533</name>
</gene>
<dbReference type="InterPro" id="IPR003810">
    <property type="entry name" value="Mntp/YtaF"/>
</dbReference>
<evidence type="ECO:0000256" key="2">
    <source>
        <dbReference type="ARBA" id="ARBA00022692"/>
    </source>
</evidence>
<dbReference type="Proteomes" id="UP000295773">
    <property type="component" value="Unassembled WGS sequence"/>
</dbReference>
<proteinExistence type="predicted"/>
<evidence type="ECO:0000313" key="6">
    <source>
        <dbReference type="EMBL" id="TCU53868.1"/>
    </source>
</evidence>
<feature type="transmembrane region" description="Helical" evidence="5">
    <location>
        <begin position="33"/>
        <end position="52"/>
    </location>
</feature>
<feature type="transmembrane region" description="Helical" evidence="5">
    <location>
        <begin position="188"/>
        <end position="204"/>
    </location>
</feature>
<keyword evidence="7" id="KW-1185">Reference proteome</keyword>
<organism evidence="6 7">
    <name type="scientific">Longicatena caecimuris</name>
    <dbReference type="NCBI Taxonomy" id="1796635"/>
    <lineage>
        <taxon>Bacteria</taxon>
        <taxon>Bacillati</taxon>
        <taxon>Bacillota</taxon>
        <taxon>Erysipelotrichia</taxon>
        <taxon>Erysipelotrichales</taxon>
        <taxon>Erysipelotrichaceae</taxon>
        <taxon>Longicatena</taxon>
    </lineage>
</organism>
<dbReference type="GeneID" id="73794368"/>
<feature type="transmembrane region" description="Helical" evidence="5">
    <location>
        <begin position="64"/>
        <end position="85"/>
    </location>
</feature>
<keyword evidence="3 5" id="KW-1133">Transmembrane helix</keyword>
<keyword evidence="4 5" id="KW-0472">Membrane</keyword>
<name>A0A4R3SXV5_9FIRM</name>
<evidence type="ECO:0000256" key="4">
    <source>
        <dbReference type="ARBA" id="ARBA00023136"/>
    </source>
</evidence>
<dbReference type="RefSeq" id="WP_008691095.1">
    <property type="nucleotide sequence ID" value="NZ_AP024510.1"/>
</dbReference>
<feature type="transmembrane region" description="Helical" evidence="5">
    <location>
        <begin position="156"/>
        <end position="176"/>
    </location>
</feature>
<protein>
    <submittedName>
        <fullName evidence="6">Putative sporulation protein YtaF</fullName>
    </submittedName>
</protein>
<sequence>MITSFLLVVALSLDSFLASLAYGAQKIRIPLRSTLLIALIGTSFLGVSIYTAGLFQKVLHPQYAAVFSFAIFFLMGVSALFQGTIKSFLKDRKSRKVSFQYSGISFVLDVYLDETRADADHSKELSLHEALYLAVALSIDSIVSGFAYGVQVHDRLLVLCISFTVGFLAVFFGSYIGRHVASLADWNLSWVSGILFLLLAFMRIL</sequence>
<keyword evidence="1" id="KW-1003">Cell membrane</keyword>